<keyword evidence="2" id="KW-1185">Reference proteome</keyword>
<organism evidence="1 2">
    <name type="scientific">Pristionchus fissidentatus</name>
    <dbReference type="NCBI Taxonomy" id="1538716"/>
    <lineage>
        <taxon>Eukaryota</taxon>
        <taxon>Metazoa</taxon>
        <taxon>Ecdysozoa</taxon>
        <taxon>Nematoda</taxon>
        <taxon>Chromadorea</taxon>
        <taxon>Rhabditida</taxon>
        <taxon>Rhabditina</taxon>
        <taxon>Diplogasteromorpha</taxon>
        <taxon>Diplogasteroidea</taxon>
        <taxon>Neodiplogasteridae</taxon>
        <taxon>Pristionchus</taxon>
    </lineage>
</organism>
<evidence type="ECO:0000313" key="2">
    <source>
        <dbReference type="Proteomes" id="UP001432322"/>
    </source>
</evidence>
<gene>
    <name evidence="1" type="ORF">PFISCL1PPCAC_15697</name>
</gene>
<sequence>VLLEEISMFPFILSSNHGRFSLSLSLQSLLSSMGRTLAFVSVTSLCIINPNVGPFLLSSRIYFVDKAHSLSSFIATSC</sequence>
<dbReference type="AlphaFoldDB" id="A0AAV5W103"/>
<evidence type="ECO:0000313" key="1">
    <source>
        <dbReference type="EMBL" id="GMT24400.1"/>
    </source>
</evidence>
<dbReference type="EMBL" id="BTSY01000004">
    <property type="protein sequence ID" value="GMT24400.1"/>
    <property type="molecule type" value="Genomic_DNA"/>
</dbReference>
<proteinExistence type="predicted"/>
<accession>A0AAV5W103</accession>
<comment type="caution">
    <text evidence="1">The sequence shown here is derived from an EMBL/GenBank/DDBJ whole genome shotgun (WGS) entry which is preliminary data.</text>
</comment>
<protein>
    <submittedName>
        <fullName evidence="1">Uncharacterized protein</fullName>
    </submittedName>
</protein>
<dbReference type="Proteomes" id="UP001432322">
    <property type="component" value="Unassembled WGS sequence"/>
</dbReference>
<name>A0AAV5W103_9BILA</name>
<reference evidence="1" key="1">
    <citation type="submission" date="2023-10" db="EMBL/GenBank/DDBJ databases">
        <title>Genome assembly of Pristionchus species.</title>
        <authorList>
            <person name="Yoshida K."/>
            <person name="Sommer R.J."/>
        </authorList>
    </citation>
    <scope>NUCLEOTIDE SEQUENCE</scope>
    <source>
        <strain evidence="1">RS5133</strain>
    </source>
</reference>
<feature type="non-terminal residue" evidence="1">
    <location>
        <position position="1"/>
    </location>
</feature>